<dbReference type="SUPFAM" id="SSF81342">
    <property type="entry name" value="Transmembrane di-heme cytochromes"/>
    <property type="match status" value="1"/>
</dbReference>
<dbReference type="PANTHER" id="PTHR30485:SF2">
    <property type="entry name" value="BLL0597 PROTEIN"/>
    <property type="match status" value="1"/>
</dbReference>
<organism evidence="8 9">
    <name type="scientific">Rhizobium metallidurans</name>
    <dbReference type="NCBI Taxonomy" id="1265931"/>
    <lineage>
        <taxon>Bacteria</taxon>
        <taxon>Pseudomonadati</taxon>
        <taxon>Pseudomonadota</taxon>
        <taxon>Alphaproteobacteria</taxon>
        <taxon>Hyphomicrobiales</taxon>
        <taxon>Rhizobiaceae</taxon>
        <taxon>Rhizobium/Agrobacterium group</taxon>
        <taxon>Rhizobium</taxon>
    </lineage>
</organism>
<evidence type="ECO:0000313" key="9">
    <source>
        <dbReference type="Proteomes" id="UP000582090"/>
    </source>
</evidence>
<reference evidence="8 9" key="1">
    <citation type="submission" date="2020-08" db="EMBL/GenBank/DDBJ databases">
        <title>Genomic Encyclopedia of Type Strains, Phase IV (KMG-IV): sequencing the most valuable type-strain genomes for metagenomic binning, comparative biology and taxonomic classification.</title>
        <authorList>
            <person name="Goeker M."/>
        </authorList>
    </citation>
    <scope>NUCLEOTIDE SEQUENCE [LARGE SCALE GENOMIC DNA]</scope>
    <source>
        <strain evidence="8 9">DSM 26575</strain>
    </source>
</reference>
<dbReference type="Proteomes" id="UP000582090">
    <property type="component" value="Unassembled WGS sequence"/>
</dbReference>
<dbReference type="GO" id="GO:0022904">
    <property type="term" value="P:respiratory electron transport chain"/>
    <property type="evidence" value="ECO:0007669"/>
    <property type="project" value="InterPro"/>
</dbReference>
<dbReference type="GO" id="GO:0005886">
    <property type="term" value="C:plasma membrane"/>
    <property type="evidence" value="ECO:0007669"/>
    <property type="project" value="UniProtKB-SubCell"/>
</dbReference>
<evidence type="ECO:0000256" key="5">
    <source>
        <dbReference type="ARBA" id="ARBA00023136"/>
    </source>
</evidence>
<keyword evidence="4 6" id="KW-1133">Transmembrane helix</keyword>
<protein>
    <submittedName>
        <fullName evidence="8">Cytochrome b</fullName>
    </submittedName>
</protein>
<evidence type="ECO:0000313" key="8">
    <source>
        <dbReference type="EMBL" id="MBB3967018.1"/>
    </source>
</evidence>
<feature type="domain" description="Cytochrome b561 bacterial/Ni-hydrogenase" evidence="7">
    <location>
        <begin position="11"/>
        <end position="171"/>
    </location>
</feature>
<dbReference type="InterPro" id="IPR011577">
    <property type="entry name" value="Cyt_b561_bac/Ni-Hgenase"/>
</dbReference>
<dbReference type="GO" id="GO:0009055">
    <property type="term" value="F:electron transfer activity"/>
    <property type="evidence" value="ECO:0007669"/>
    <property type="project" value="InterPro"/>
</dbReference>
<comment type="caution">
    <text evidence="8">The sequence shown here is derived from an EMBL/GenBank/DDBJ whole genome shotgun (WGS) entry which is preliminary data.</text>
</comment>
<accession>A0A7W6CTV0</accession>
<keyword evidence="2" id="KW-1003">Cell membrane</keyword>
<evidence type="ECO:0000256" key="3">
    <source>
        <dbReference type="ARBA" id="ARBA00022692"/>
    </source>
</evidence>
<keyword evidence="3 6" id="KW-0812">Transmembrane</keyword>
<keyword evidence="5 6" id="KW-0472">Membrane</keyword>
<gene>
    <name evidence="8" type="ORF">GGQ67_004711</name>
</gene>
<keyword evidence="9" id="KW-1185">Reference proteome</keyword>
<proteinExistence type="predicted"/>
<dbReference type="InterPro" id="IPR016174">
    <property type="entry name" value="Di-haem_cyt_TM"/>
</dbReference>
<evidence type="ECO:0000256" key="6">
    <source>
        <dbReference type="SAM" id="Phobius"/>
    </source>
</evidence>
<dbReference type="EMBL" id="JACIDW010000028">
    <property type="protein sequence ID" value="MBB3967018.1"/>
    <property type="molecule type" value="Genomic_DNA"/>
</dbReference>
<dbReference type="GO" id="GO:0020037">
    <property type="term" value="F:heme binding"/>
    <property type="evidence" value="ECO:0007669"/>
    <property type="project" value="TreeGrafter"/>
</dbReference>
<dbReference type="AlphaFoldDB" id="A0A7W6CTV0"/>
<evidence type="ECO:0000256" key="1">
    <source>
        <dbReference type="ARBA" id="ARBA00004651"/>
    </source>
</evidence>
<dbReference type="PANTHER" id="PTHR30485">
    <property type="entry name" value="NI/FE-HYDROGENASE 1 B-TYPE CYTOCHROME SUBUNIT"/>
    <property type="match status" value="1"/>
</dbReference>
<name>A0A7W6CTV0_9HYPH</name>
<evidence type="ECO:0000256" key="2">
    <source>
        <dbReference type="ARBA" id="ARBA00022475"/>
    </source>
</evidence>
<feature type="transmembrane region" description="Helical" evidence="6">
    <location>
        <begin position="12"/>
        <end position="33"/>
    </location>
</feature>
<feature type="transmembrane region" description="Helical" evidence="6">
    <location>
        <begin position="98"/>
        <end position="121"/>
    </location>
</feature>
<dbReference type="Pfam" id="PF01292">
    <property type="entry name" value="Ni_hydr_CYTB"/>
    <property type="match status" value="1"/>
</dbReference>
<dbReference type="InterPro" id="IPR051542">
    <property type="entry name" value="Hydrogenase_cytochrome"/>
</dbReference>
<evidence type="ECO:0000256" key="4">
    <source>
        <dbReference type="ARBA" id="ARBA00022989"/>
    </source>
</evidence>
<evidence type="ECO:0000259" key="7">
    <source>
        <dbReference type="Pfam" id="PF01292"/>
    </source>
</evidence>
<feature type="transmembrane region" description="Helical" evidence="6">
    <location>
        <begin position="141"/>
        <end position="158"/>
    </location>
</feature>
<comment type="subcellular location">
    <subcellularLocation>
        <location evidence="1">Cell membrane</location>
        <topology evidence="1">Multi-pass membrane protein</topology>
    </subcellularLocation>
</comment>
<dbReference type="Gene3D" id="1.20.950.20">
    <property type="entry name" value="Transmembrane di-heme cytochromes, Chain C"/>
    <property type="match status" value="1"/>
</dbReference>
<dbReference type="RefSeq" id="WP_183902463.1">
    <property type="nucleotide sequence ID" value="NZ_JACIDW010000028.1"/>
</dbReference>
<sequence length="178" mass="20531">MNVTSAKKIEVWDLFVRIFHWTVLAAVILNLFVFKEDIWRQATGYIAGAAVILRIVWGFIGTKYARFSQFFPSPRQLREQIHAEVNKKSRRYIGHTPFGSLMMLTLMGLLLAVAVTGWFMTQEFSWAPGWLEDVHGLLAESIMWLAFFHALAAIVESYRHRENLVKSMITGKKRAEEP</sequence>
<feature type="transmembrane region" description="Helical" evidence="6">
    <location>
        <begin position="45"/>
        <end position="65"/>
    </location>
</feature>